<dbReference type="AlphaFoldDB" id="A0A2G9H959"/>
<dbReference type="PANTHER" id="PTHR31559">
    <property type="entry name" value="PYRIDOXAL 5'-PHOSPHATE SYNTHASE SUBUNIT SNO"/>
    <property type="match status" value="1"/>
</dbReference>
<evidence type="ECO:0000256" key="9">
    <source>
        <dbReference type="SAM" id="MobiDB-lite"/>
    </source>
</evidence>
<dbReference type="PROSITE" id="PS51130">
    <property type="entry name" value="PDXT_SNO_2"/>
    <property type="match status" value="1"/>
</dbReference>
<dbReference type="PROSITE" id="PS01236">
    <property type="entry name" value="PDXT_SNO_1"/>
    <property type="match status" value="1"/>
</dbReference>
<dbReference type="GO" id="GO:0016829">
    <property type="term" value="F:lyase activity"/>
    <property type="evidence" value="ECO:0007669"/>
    <property type="project" value="UniProtKB-KW"/>
</dbReference>
<dbReference type="InterPro" id="IPR021196">
    <property type="entry name" value="PdxT/SNO_CS"/>
</dbReference>
<dbReference type="GO" id="GO:0004359">
    <property type="term" value="F:glutaminase activity"/>
    <property type="evidence" value="ECO:0007669"/>
    <property type="project" value="UniProtKB-EC"/>
</dbReference>
<dbReference type="SUPFAM" id="SSF52317">
    <property type="entry name" value="Class I glutamine amidotransferase-like"/>
    <property type="match status" value="1"/>
</dbReference>
<dbReference type="NCBIfam" id="TIGR03800">
    <property type="entry name" value="PLP_synth_Pdx2"/>
    <property type="match status" value="1"/>
</dbReference>
<feature type="binding site" evidence="8">
    <location>
        <begin position="142"/>
        <end position="143"/>
    </location>
    <ligand>
        <name>L-glutamine</name>
        <dbReference type="ChEBI" id="CHEBI:58359"/>
    </ligand>
</feature>
<dbReference type="OrthoDB" id="2039at2759"/>
<comment type="caution">
    <text evidence="10">The sequence shown here is derived from an EMBL/GenBank/DDBJ whole genome shotgun (WGS) entry which is preliminary data.</text>
</comment>
<dbReference type="PANTHER" id="PTHR31559:SF0">
    <property type="entry name" value="PYRIDOXAL 5'-PHOSPHATE SYNTHASE SUBUNIT SNO1-RELATED"/>
    <property type="match status" value="1"/>
</dbReference>
<evidence type="ECO:0000256" key="8">
    <source>
        <dbReference type="PIRSR" id="PIRSR005639-2"/>
    </source>
</evidence>
<keyword evidence="3" id="KW-0378">Hydrolase</keyword>
<keyword evidence="4" id="KW-0315">Glutamine amidotransferase</keyword>
<protein>
    <recommendedName>
        <fullName evidence="2">glutaminase</fullName>
        <ecNumber evidence="2">3.5.1.2</ecNumber>
    </recommendedName>
</protein>
<feature type="active site" description="Charge relay system" evidence="7">
    <location>
        <position position="202"/>
    </location>
</feature>
<dbReference type="PROSITE" id="PS51273">
    <property type="entry name" value="GATASE_TYPE_1"/>
    <property type="match status" value="1"/>
</dbReference>
<evidence type="ECO:0000256" key="4">
    <source>
        <dbReference type="ARBA" id="ARBA00022962"/>
    </source>
</evidence>
<dbReference type="Pfam" id="PF01174">
    <property type="entry name" value="SNO"/>
    <property type="match status" value="1"/>
</dbReference>
<evidence type="ECO:0000256" key="7">
    <source>
        <dbReference type="PIRSR" id="PIRSR005639-1"/>
    </source>
</evidence>
<feature type="binding site" evidence="8">
    <location>
        <position position="108"/>
    </location>
    <ligand>
        <name>L-glutamine</name>
        <dbReference type="ChEBI" id="CHEBI:58359"/>
    </ligand>
</feature>
<proteinExistence type="inferred from homology"/>
<dbReference type="HAMAP" id="MF_01615">
    <property type="entry name" value="PdxT"/>
    <property type="match status" value="1"/>
</dbReference>
<dbReference type="InterPro" id="IPR002161">
    <property type="entry name" value="PdxT/SNO"/>
</dbReference>
<dbReference type="InterPro" id="IPR029062">
    <property type="entry name" value="Class_I_gatase-like"/>
</dbReference>
<dbReference type="Gene3D" id="3.40.50.880">
    <property type="match status" value="1"/>
</dbReference>
<organism evidence="10 11">
    <name type="scientific">Handroanthus impetiginosus</name>
    <dbReference type="NCBI Taxonomy" id="429701"/>
    <lineage>
        <taxon>Eukaryota</taxon>
        <taxon>Viridiplantae</taxon>
        <taxon>Streptophyta</taxon>
        <taxon>Embryophyta</taxon>
        <taxon>Tracheophyta</taxon>
        <taxon>Spermatophyta</taxon>
        <taxon>Magnoliopsida</taxon>
        <taxon>eudicotyledons</taxon>
        <taxon>Gunneridae</taxon>
        <taxon>Pentapetalae</taxon>
        <taxon>asterids</taxon>
        <taxon>lamiids</taxon>
        <taxon>Lamiales</taxon>
        <taxon>Bignoniaceae</taxon>
        <taxon>Crescentiina</taxon>
        <taxon>Tabebuia alliance</taxon>
        <taxon>Handroanthus</taxon>
    </lineage>
</organism>
<feature type="region of interest" description="Disordered" evidence="9">
    <location>
        <begin position="225"/>
        <end position="250"/>
    </location>
</feature>
<dbReference type="PIRSF" id="PIRSF005639">
    <property type="entry name" value="Glut_amidoT_SNO"/>
    <property type="match status" value="1"/>
</dbReference>
<dbReference type="CDD" id="cd01749">
    <property type="entry name" value="GATase1_PB"/>
    <property type="match status" value="1"/>
</dbReference>
<sequence length="250" mass="27134">MAVGVLALQGSFNEHIAALRRLGVKGVEIRKPEQLQSVRALIIPGGESTTMAKLAEYHNLFPALREFVKMGKPVWGTCAGLIFLANKASGQKTGGQELIGGLNCTVHRNFFGSQIQSFEAELSVPEIVTKEGGSPTFRGVFIRAPGILEVGPEVQVLAEVPVPYRKPAKSDPADGNLEENAGSEKKVIVAVKQGNLLATAFHPELTADTRWHSYFLKMVDELSQEASSSTLEDDPTLPEPPKYELPIFQQ</sequence>
<dbReference type="FunFam" id="3.40.50.880:FF:000038">
    <property type="entry name" value="Predicted protein"/>
    <property type="match status" value="1"/>
</dbReference>
<evidence type="ECO:0000313" key="10">
    <source>
        <dbReference type="EMBL" id="PIN14049.1"/>
    </source>
</evidence>
<reference evidence="11" key="1">
    <citation type="journal article" date="2018" name="Gigascience">
        <title>Genome assembly of the Pink Ipe (Handroanthus impetiginosus, Bignoniaceae), a highly valued, ecologically keystone Neotropical timber forest tree.</title>
        <authorList>
            <person name="Silva-Junior O.B."/>
            <person name="Grattapaglia D."/>
            <person name="Novaes E."/>
            <person name="Collevatti R.G."/>
        </authorList>
    </citation>
    <scope>NUCLEOTIDE SEQUENCE [LARGE SCALE GENOMIC DNA]</scope>
    <source>
        <strain evidence="11">cv. UFG-1</strain>
    </source>
</reference>
<name>A0A2G9H959_9LAMI</name>
<comment type="catalytic activity">
    <reaction evidence="6">
        <text>L-glutamine + H2O = L-glutamate + NH4(+)</text>
        <dbReference type="Rhea" id="RHEA:15889"/>
        <dbReference type="ChEBI" id="CHEBI:15377"/>
        <dbReference type="ChEBI" id="CHEBI:28938"/>
        <dbReference type="ChEBI" id="CHEBI:29985"/>
        <dbReference type="ChEBI" id="CHEBI:58359"/>
        <dbReference type="EC" id="3.5.1.2"/>
    </reaction>
</comment>
<accession>A0A2G9H959</accession>
<feature type="binding site" evidence="8">
    <location>
        <begin position="46"/>
        <end position="48"/>
    </location>
    <ligand>
        <name>L-glutamine</name>
        <dbReference type="ChEBI" id="CHEBI:58359"/>
    </ligand>
</feature>
<evidence type="ECO:0000256" key="6">
    <source>
        <dbReference type="ARBA" id="ARBA00049534"/>
    </source>
</evidence>
<evidence type="ECO:0000256" key="3">
    <source>
        <dbReference type="ARBA" id="ARBA00022801"/>
    </source>
</evidence>
<dbReference type="GO" id="GO:0005829">
    <property type="term" value="C:cytosol"/>
    <property type="evidence" value="ECO:0007669"/>
    <property type="project" value="TreeGrafter"/>
</dbReference>
<feature type="active site" description="Charge relay system" evidence="7">
    <location>
        <position position="204"/>
    </location>
</feature>
<dbReference type="GO" id="GO:0042823">
    <property type="term" value="P:pyridoxal phosphate biosynthetic process"/>
    <property type="evidence" value="ECO:0007669"/>
    <property type="project" value="InterPro"/>
</dbReference>
<dbReference type="GO" id="GO:1903600">
    <property type="term" value="C:glutaminase complex"/>
    <property type="evidence" value="ECO:0007669"/>
    <property type="project" value="TreeGrafter"/>
</dbReference>
<evidence type="ECO:0000256" key="1">
    <source>
        <dbReference type="ARBA" id="ARBA00008345"/>
    </source>
</evidence>
<dbReference type="STRING" id="429701.A0A2G9H959"/>
<keyword evidence="5 10" id="KW-0456">Lyase</keyword>
<dbReference type="GO" id="GO:0008614">
    <property type="term" value="P:pyridoxine metabolic process"/>
    <property type="evidence" value="ECO:0007669"/>
    <property type="project" value="TreeGrafter"/>
</dbReference>
<gene>
    <name evidence="10" type="ORF">CDL12_13319</name>
</gene>
<dbReference type="Proteomes" id="UP000231279">
    <property type="component" value="Unassembled WGS sequence"/>
</dbReference>
<dbReference type="EMBL" id="NKXS01002354">
    <property type="protein sequence ID" value="PIN14049.1"/>
    <property type="molecule type" value="Genomic_DNA"/>
</dbReference>
<dbReference type="EC" id="3.5.1.2" evidence="2"/>
<feature type="active site" description="Nucleophile" evidence="7">
    <location>
        <position position="78"/>
    </location>
</feature>
<evidence type="ECO:0000313" key="11">
    <source>
        <dbReference type="Proteomes" id="UP000231279"/>
    </source>
</evidence>
<evidence type="ECO:0000256" key="2">
    <source>
        <dbReference type="ARBA" id="ARBA00012918"/>
    </source>
</evidence>
<evidence type="ECO:0000256" key="5">
    <source>
        <dbReference type="ARBA" id="ARBA00023239"/>
    </source>
</evidence>
<comment type="similarity">
    <text evidence="1">Belongs to the glutaminase PdxT/SNO family.</text>
</comment>
<keyword evidence="11" id="KW-1185">Reference proteome</keyword>